<protein>
    <submittedName>
        <fullName evidence="5">CENP-B homolog protein 2-like</fullName>
    </submittedName>
</protein>
<accession>A0A2Z6QS39</accession>
<gene>
    <name evidence="5" type="ORF">RCL2_001069100</name>
    <name evidence="4" type="ORF">RclHR1_00140045</name>
</gene>
<reference evidence="4 6" key="1">
    <citation type="submission" date="2017-11" db="EMBL/GenBank/DDBJ databases">
        <title>The genome of Rhizophagus clarus HR1 reveals common genetic basis of auxotrophy among arbuscular mycorrhizal fungi.</title>
        <authorList>
            <person name="Kobayashi Y."/>
        </authorList>
    </citation>
    <scope>NUCLEOTIDE SEQUENCE [LARGE SCALE GENOMIC DNA]</scope>
    <source>
        <strain evidence="4 6">HR1</strain>
    </source>
</reference>
<dbReference type="EMBL" id="BEXD01000446">
    <property type="protein sequence ID" value="GBB87541.1"/>
    <property type="molecule type" value="Genomic_DNA"/>
</dbReference>
<dbReference type="Proteomes" id="UP000247702">
    <property type="component" value="Unassembled WGS sequence"/>
</dbReference>
<proteinExistence type="predicted"/>
<dbReference type="OrthoDB" id="2422761at2759"/>
<dbReference type="Gene3D" id="1.10.10.60">
    <property type="entry name" value="Homeodomain-like"/>
    <property type="match status" value="2"/>
</dbReference>
<dbReference type="PROSITE" id="PS51253">
    <property type="entry name" value="HTH_CENPB"/>
    <property type="match status" value="1"/>
</dbReference>
<organism evidence="4 6">
    <name type="scientific">Rhizophagus clarus</name>
    <dbReference type="NCBI Taxonomy" id="94130"/>
    <lineage>
        <taxon>Eukaryota</taxon>
        <taxon>Fungi</taxon>
        <taxon>Fungi incertae sedis</taxon>
        <taxon>Mucoromycota</taxon>
        <taxon>Glomeromycotina</taxon>
        <taxon>Glomeromycetes</taxon>
        <taxon>Glomerales</taxon>
        <taxon>Glomeraceae</taxon>
        <taxon>Rhizophagus</taxon>
    </lineage>
</organism>
<dbReference type="STRING" id="94130.A0A2Z6QS39"/>
<evidence type="ECO:0000313" key="5">
    <source>
        <dbReference type="EMBL" id="GES83538.1"/>
    </source>
</evidence>
<dbReference type="InterPro" id="IPR006600">
    <property type="entry name" value="HTH_CenpB_DNA-bd_dom"/>
</dbReference>
<feature type="compositionally biased region" description="Basic and acidic residues" evidence="2">
    <location>
        <begin position="1"/>
        <end position="21"/>
    </location>
</feature>
<sequence length="535" mass="61656">MPQEKRQKISKGKEKASDIKRTRASLTGAQKQEVCLKKLQKPTPKNKELAKEYDVSQGMISDILKKSEKWLALKLDSYEASLKKQVKPSFPQVDEALGFWVEKAINNNITISGELLAQKACDFATLLDVQDFKGSDGWVAGFKKRHNLESYVKHGEAASAPSEEDLNEMRKDLQNILKEYSPDDIFNIDETGLYWKMEPNRTLSTGPVVGKKQSKERVTIALCCNASGTEKVKPVFIRKSQNPRALKNIPKSSLPVQYYWNKTAYMQVSIWNDWLKLFDSRLRLQNRHIILLYDGASTHKLIDDVEFSNIRLHKLPPNTTSRLQPCDAGIIHSFKAQYRKLFLRNRIKAFDNSQETGQPIPEITIKKAIKYVAKAWELVQPVTITNGWRKTGILPPSTDDDIDFDFDEFEEVDQLQDLIGQLASKIYRSPMSAEEYLEYEKDETNHQMMTDKEIIEMIKELEEPNVEGPEIPIISNYEALAALNQIITYIEQKSDKMEFSNDHIRTIKKLRKVIEREEFHSKQQVTLDSYFSINI</sequence>
<keyword evidence="1" id="KW-0238">DNA-binding</keyword>
<dbReference type="Proteomes" id="UP000615446">
    <property type="component" value="Unassembled WGS sequence"/>
</dbReference>
<dbReference type="GO" id="GO:0003677">
    <property type="term" value="F:DNA binding"/>
    <property type="evidence" value="ECO:0007669"/>
    <property type="project" value="UniProtKB-KW"/>
</dbReference>
<evidence type="ECO:0000259" key="3">
    <source>
        <dbReference type="PROSITE" id="PS51253"/>
    </source>
</evidence>
<evidence type="ECO:0000256" key="1">
    <source>
        <dbReference type="ARBA" id="ARBA00023125"/>
    </source>
</evidence>
<dbReference type="GO" id="GO:0005634">
    <property type="term" value="C:nucleus"/>
    <property type="evidence" value="ECO:0007669"/>
    <property type="project" value="TreeGrafter"/>
</dbReference>
<dbReference type="SMART" id="SM00674">
    <property type="entry name" value="CENPB"/>
    <property type="match status" value="1"/>
</dbReference>
<evidence type="ECO:0000256" key="2">
    <source>
        <dbReference type="SAM" id="MobiDB-lite"/>
    </source>
</evidence>
<dbReference type="SUPFAM" id="SSF46689">
    <property type="entry name" value="Homeodomain-like"/>
    <property type="match status" value="1"/>
</dbReference>
<dbReference type="InterPro" id="IPR050863">
    <property type="entry name" value="CenT-Element_Derived"/>
</dbReference>
<feature type="domain" description="HTH CENPB-type" evidence="3">
    <location>
        <begin position="81"/>
        <end position="152"/>
    </location>
</feature>
<dbReference type="PANTHER" id="PTHR19303:SF73">
    <property type="entry name" value="PROTEIN PDC2"/>
    <property type="match status" value="1"/>
</dbReference>
<evidence type="ECO:0000313" key="4">
    <source>
        <dbReference type="EMBL" id="GBB87541.1"/>
    </source>
</evidence>
<comment type="caution">
    <text evidence="4">The sequence shown here is derived from an EMBL/GenBank/DDBJ whole genome shotgun (WGS) entry which is preliminary data.</text>
</comment>
<keyword evidence="6" id="KW-1185">Reference proteome</keyword>
<dbReference type="InterPro" id="IPR036397">
    <property type="entry name" value="RNaseH_sf"/>
</dbReference>
<dbReference type="PANTHER" id="PTHR19303">
    <property type="entry name" value="TRANSPOSON"/>
    <property type="match status" value="1"/>
</dbReference>
<dbReference type="Pfam" id="PF03184">
    <property type="entry name" value="DDE_1"/>
    <property type="match status" value="1"/>
</dbReference>
<dbReference type="Gene3D" id="3.30.420.10">
    <property type="entry name" value="Ribonuclease H-like superfamily/Ribonuclease H"/>
    <property type="match status" value="1"/>
</dbReference>
<dbReference type="EMBL" id="BLAL01000071">
    <property type="protein sequence ID" value="GES83538.1"/>
    <property type="molecule type" value="Genomic_DNA"/>
</dbReference>
<reference evidence="5" key="2">
    <citation type="submission" date="2019-10" db="EMBL/GenBank/DDBJ databases">
        <title>Conservation and host-specific expression of non-tandemly repeated heterogenous ribosome RNA gene in arbuscular mycorrhizal fungi.</title>
        <authorList>
            <person name="Maeda T."/>
            <person name="Kobayashi Y."/>
            <person name="Nakagawa T."/>
            <person name="Ezawa T."/>
            <person name="Yamaguchi K."/>
            <person name="Bino T."/>
            <person name="Nishimoto Y."/>
            <person name="Shigenobu S."/>
            <person name="Kawaguchi M."/>
        </authorList>
    </citation>
    <scope>NUCLEOTIDE SEQUENCE</scope>
    <source>
        <strain evidence="5">HR1</strain>
    </source>
</reference>
<evidence type="ECO:0000313" key="6">
    <source>
        <dbReference type="Proteomes" id="UP000247702"/>
    </source>
</evidence>
<name>A0A2Z6QS39_9GLOM</name>
<dbReference type="InterPro" id="IPR004875">
    <property type="entry name" value="DDE_SF_endonuclease_dom"/>
</dbReference>
<dbReference type="InterPro" id="IPR009057">
    <property type="entry name" value="Homeodomain-like_sf"/>
</dbReference>
<dbReference type="AlphaFoldDB" id="A0A2Z6QS39"/>
<feature type="region of interest" description="Disordered" evidence="2">
    <location>
        <begin position="1"/>
        <end position="26"/>
    </location>
</feature>
<dbReference type="Pfam" id="PF03221">
    <property type="entry name" value="HTH_Tnp_Tc5"/>
    <property type="match status" value="1"/>
</dbReference>